<comment type="caution">
    <text evidence="1">The sequence shown here is derived from an EMBL/GenBank/DDBJ whole genome shotgun (WGS) entry which is preliminary data.</text>
</comment>
<name>A0A5N5HK84_9ROSA</name>
<gene>
    <name evidence="1" type="ORF">D8674_020661</name>
</gene>
<dbReference type="Proteomes" id="UP000327157">
    <property type="component" value="Chromosome 2"/>
</dbReference>
<reference evidence="1 2" key="3">
    <citation type="submission" date="2019-11" db="EMBL/GenBank/DDBJ databases">
        <title>A de novo genome assembly of a pear dwarfing rootstock.</title>
        <authorList>
            <person name="Wang F."/>
            <person name="Wang J."/>
            <person name="Li S."/>
            <person name="Zhang Y."/>
            <person name="Fang M."/>
            <person name="Ma L."/>
            <person name="Zhao Y."/>
            <person name="Jiang S."/>
        </authorList>
    </citation>
    <scope>NUCLEOTIDE SEQUENCE [LARGE SCALE GENOMIC DNA]</scope>
    <source>
        <strain evidence="1">S2</strain>
        <tissue evidence="1">Leaf</tissue>
    </source>
</reference>
<protein>
    <submittedName>
        <fullName evidence="1">Uncharacterized protein</fullName>
    </submittedName>
</protein>
<sequence>MVGLSGSICAARKQASDMGLQQVVVRRRGCRGDLVAWRRCNGCDDGFLGLSSEAIRWWCKFGAAAAGDAGTAREAADSTGGGADNEFNG</sequence>
<evidence type="ECO:0000313" key="2">
    <source>
        <dbReference type="Proteomes" id="UP000327157"/>
    </source>
</evidence>
<reference evidence="2" key="2">
    <citation type="submission" date="2019-10" db="EMBL/GenBank/DDBJ databases">
        <title>A de novo genome assembly of a pear dwarfing rootstock.</title>
        <authorList>
            <person name="Wang F."/>
            <person name="Wang J."/>
            <person name="Li S."/>
            <person name="Zhang Y."/>
            <person name="Fang M."/>
            <person name="Ma L."/>
            <person name="Zhao Y."/>
            <person name="Jiang S."/>
        </authorList>
    </citation>
    <scope>NUCLEOTIDE SEQUENCE [LARGE SCALE GENOMIC DNA]</scope>
</reference>
<keyword evidence="2" id="KW-1185">Reference proteome</keyword>
<proteinExistence type="predicted"/>
<dbReference type="AlphaFoldDB" id="A0A5N5HK84"/>
<accession>A0A5N5HK84</accession>
<organism evidence="1 2">
    <name type="scientific">Pyrus ussuriensis x Pyrus communis</name>
    <dbReference type="NCBI Taxonomy" id="2448454"/>
    <lineage>
        <taxon>Eukaryota</taxon>
        <taxon>Viridiplantae</taxon>
        <taxon>Streptophyta</taxon>
        <taxon>Embryophyta</taxon>
        <taxon>Tracheophyta</taxon>
        <taxon>Spermatophyta</taxon>
        <taxon>Magnoliopsida</taxon>
        <taxon>eudicotyledons</taxon>
        <taxon>Gunneridae</taxon>
        <taxon>Pentapetalae</taxon>
        <taxon>rosids</taxon>
        <taxon>fabids</taxon>
        <taxon>Rosales</taxon>
        <taxon>Rosaceae</taxon>
        <taxon>Amygdaloideae</taxon>
        <taxon>Maleae</taxon>
        <taxon>Pyrus</taxon>
    </lineage>
</organism>
<reference evidence="1 2" key="1">
    <citation type="submission" date="2019-09" db="EMBL/GenBank/DDBJ databases">
        <authorList>
            <person name="Ou C."/>
        </authorList>
    </citation>
    <scope>NUCLEOTIDE SEQUENCE [LARGE SCALE GENOMIC DNA]</scope>
    <source>
        <strain evidence="1">S2</strain>
        <tissue evidence="1">Leaf</tissue>
    </source>
</reference>
<dbReference type="EMBL" id="SMOL01000157">
    <property type="protein sequence ID" value="KAB2627043.1"/>
    <property type="molecule type" value="Genomic_DNA"/>
</dbReference>
<evidence type="ECO:0000313" key="1">
    <source>
        <dbReference type="EMBL" id="KAB2627043.1"/>
    </source>
</evidence>